<name>B6GDZ3_9ACTN</name>
<comment type="caution">
    <text evidence="2">The sequence shown here is derived from an EMBL/GenBank/DDBJ whole genome shotgun (WGS) entry which is preliminary data.</text>
</comment>
<keyword evidence="3" id="KW-1185">Reference proteome</keyword>
<dbReference type="Proteomes" id="UP000003560">
    <property type="component" value="Unassembled WGS sequence"/>
</dbReference>
<gene>
    <name evidence="2" type="ORF">COLSTE_02328</name>
</gene>
<accession>B6GDZ3</accession>
<protein>
    <submittedName>
        <fullName evidence="2">Uncharacterized protein</fullName>
    </submittedName>
</protein>
<dbReference type="AlphaFoldDB" id="B6GDZ3"/>
<organism evidence="2 3">
    <name type="scientific">Collinsella stercoris DSM 13279</name>
    <dbReference type="NCBI Taxonomy" id="445975"/>
    <lineage>
        <taxon>Bacteria</taxon>
        <taxon>Bacillati</taxon>
        <taxon>Actinomycetota</taxon>
        <taxon>Coriobacteriia</taxon>
        <taxon>Coriobacteriales</taxon>
        <taxon>Coriobacteriaceae</taxon>
        <taxon>Collinsella</taxon>
    </lineage>
</organism>
<evidence type="ECO:0000313" key="3">
    <source>
        <dbReference type="Proteomes" id="UP000003560"/>
    </source>
</evidence>
<sequence length="49" mass="5430">MKPPTTDRVHANDESLEAASVKHAQRCFAKQNPAPTDEQKRRLGALLSD</sequence>
<evidence type="ECO:0000256" key="1">
    <source>
        <dbReference type="SAM" id="MobiDB-lite"/>
    </source>
</evidence>
<proteinExistence type="predicted"/>
<reference evidence="2 3" key="2">
    <citation type="submission" date="2008-10" db="EMBL/GenBank/DDBJ databases">
        <authorList>
            <person name="Fulton L."/>
            <person name="Clifton S."/>
            <person name="Fulton B."/>
            <person name="Xu J."/>
            <person name="Minx P."/>
            <person name="Pepin K.H."/>
            <person name="Johnson M."/>
            <person name="Thiruvilangam P."/>
            <person name="Bhonagiri V."/>
            <person name="Nash W.E."/>
            <person name="Mardis E.R."/>
            <person name="Wilson R.K."/>
        </authorList>
    </citation>
    <scope>NUCLEOTIDE SEQUENCE [LARGE SCALE GENOMIC DNA]</scope>
    <source>
        <strain evidence="2 3">DSM 13279</strain>
    </source>
</reference>
<dbReference type="EMBL" id="ABXJ01000135">
    <property type="protein sequence ID" value="EEA89493.1"/>
    <property type="molecule type" value="Genomic_DNA"/>
</dbReference>
<dbReference type="STRING" id="445975.COLSTE_02328"/>
<evidence type="ECO:0000313" key="2">
    <source>
        <dbReference type="EMBL" id="EEA89493.1"/>
    </source>
</evidence>
<dbReference type="HOGENOM" id="CLU_3134502_0_0_11"/>
<feature type="region of interest" description="Disordered" evidence="1">
    <location>
        <begin position="28"/>
        <end position="49"/>
    </location>
</feature>
<reference evidence="2 3" key="1">
    <citation type="submission" date="2008-10" db="EMBL/GenBank/DDBJ databases">
        <title>Draft genome sequence of Collinsella stercoris (DSM 13279).</title>
        <authorList>
            <person name="Sudarsanam P."/>
            <person name="Ley R."/>
            <person name="Guruge J."/>
            <person name="Turnbaugh P.J."/>
            <person name="Mahowald M."/>
            <person name="Liep D."/>
            <person name="Gordon J."/>
        </authorList>
    </citation>
    <scope>NUCLEOTIDE SEQUENCE [LARGE SCALE GENOMIC DNA]</scope>
    <source>
        <strain evidence="2 3">DSM 13279</strain>
    </source>
</reference>